<dbReference type="EMBL" id="CP000157">
    <property type="protein sequence ID" value="ABC62576.1"/>
    <property type="molecule type" value="Genomic_DNA"/>
</dbReference>
<dbReference type="eggNOG" id="COG0864">
    <property type="taxonomic scope" value="Bacteria"/>
</dbReference>
<dbReference type="STRING" id="314225.ELI_02420"/>
<dbReference type="OrthoDB" id="9806368at2"/>
<evidence type="ECO:0000313" key="2">
    <source>
        <dbReference type="EMBL" id="ABC62576.1"/>
    </source>
</evidence>
<evidence type="ECO:0000313" key="3">
    <source>
        <dbReference type="Proteomes" id="UP000008808"/>
    </source>
</evidence>
<dbReference type="Proteomes" id="UP000008808">
    <property type="component" value="Chromosome"/>
</dbReference>
<dbReference type="CDD" id="cd21631">
    <property type="entry name" value="RHH_CopG_NikR-like"/>
    <property type="match status" value="1"/>
</dbReference>
<dbReference type="KEGG" id="eli:ELI_02420"/>
<dbReference type="SUPFAM" id="SSF47598">
    <property type="entry name" value="Ribbon-helix-helix"/>
    <property type="match status" value="1"/>
</dbReference>
<dbReference type="HOGENOM" id="CLU_2789796_0_0_5"/>
<dbReference type="InterPro" id="IPR010985">
    <property type="entry name" value="Ribbon_hlx_hlx"/>
</dbReference>
<accession>Q2NCL5</accession>
<dbReference type="RefSeq" id="WP_011413452.1">
    <property type="nucleotide sequence ID" value="NC_007722.1"/>
</dbReference>
<gene>
    <name evidence="2" type="ordered locus">ELI_02420</name>
</gene>
<dbReference type="Pfam" id="PF01402">
    <property type="entry name" value="RHH_1"/>
    <property type="match status" value="1"/>
</dbReference>
<protein>
    <recommendedName>
        <fullName evidence="1">Ribbon-helix-helix protein CopG domain-containing protein</fullName>
    </recommendedName>
</protein>
<name>Q2NCL5_ERYLH</name>
<proteinExistence type="predicted"/>
<dbReference type="InterPro" id="IPR002145">
    <property type="entry name" value="CopG"/>
</dbReference>
<keyword evidence="3" id="KW-1185">Reference proteome</keyword>
<dbReference type="InterPro" id="IPR013321">
    <property type="entry name" value="Arc_rbn_hlx_hlx"/>
</dbReference>
<feature type="domain" description="Ribbon-helix-helix protein CopG" evidence="1">
    <location>
        <begin position="3"/>
        <end position="42"/>
    </location>
</feature>
<reference evidence="3" key="1">
    <citation type="journal article" date="2009" name="J. Bacteriol.">
        <title>Complete genome sequence of Erythrobacter litoralis HTCC2594.</title>
        <authorList>
            <person name="Oh H.M."/>
            <person name="Giovannoni S.J."/>
            <person name="Ferriera S."/>
            <person name="Johnson J."/>
            <person name="Cho J.C."/>
        </authorList>
    </citation>
    <scope>NUCLEOTIDE SEQUENCE [LARGE SCALE GENOMIC DNA]</scope>
    <source>
        <strain evidence="3">HTCC2594</strain>
    </source>
</reference>
<dbReference type="AlphaFoldDB" id="Q2NCL5"/>
<dbReference type="GO" id="GO:0006355">
    <property type="term" value="P:regulation of DNA-templated transcription"/>
    <property type="evidence" value="ECO:0007669"/>
    <property type="project" value="InterPro"/>
</dbReference>
<dbReference type="Gene3D" id="1.10.1220.10">
    <property type="entry name" value="Met repressor-like"/>
    <property type="match status" value="1"/>
</dbReference>
<organism evidence="2 3">
    <name type="scientific">Erythrobacter litoralis (strain HTCC2594)</name>
    <dbReference type="NCBI Taxonomy" id="314225"/>
    <lineage>
        <taxon>Bacteria</taxon>
        <taxon>Pseudomonadati</taxon>
        <taxon>Pseudomonadota</taxon>
        <taxon>Alphaproteobacteria</taxon>
        <taxon>Sphingomonadales</taxon>
        <taxon>Erythrobacteraceae</taxon>
        <taxon>Erythrobacter/Porphyrobacter group</taxon>
        <taxon>Erythrobacter</taxon>
    </lineage>
</organism>
<evidence type="ECO:0000259" key="1">
    <source>
        <dbReference type="Pfam" id="PF01402"/>
    </source>
</evidence>
<sequence>MSRILIDLPDDDIRSLDAMARANGRSRAAEMREAVALYLRRQADGNWIAQGSGYWADKDAADTKTGGGEGG</sequence>